<evidence type="ECO:0000313" key="4">
    <source>
        <dbReference type="EMBL" id="CAI9957481.1"/>
    </source>
</evidence>
<evidence type="ECO:0000256" key="2">
    <source>
        <dbReference type="ARBA" id="ARBA00022737"/>
    </source>
</evidence>
<keyword evidence="6" id="KW-1185">Reference proteome</keyword>
<keyword evidence="2" id="KW-0677">Repeat</keyword>
<feature type="compositionally biased region" description="Basic and acidic residues" evidence="3">
    <location>
        <begin position="366"/>
        <end position="379"/>
    </location>
</feature>
<sequence>MQPNHAIESKEDLLNHFGSSQKLEIRNSLQMEDLLKMNVPPEVWEDASNRNLLSFSKEFVLQTKKITFCYRKIEYIYLISFLVNLTELDLQQNKISDISSISKLKNLKKLDLNYNSIEDISALQSHTDLIYLDLSYNKLTSYTLALPNLVDLSLSYNKLQDTSGLQHSPKLLILYLSETETADLCIIPPQLFGLKELYISPNSITELSYLSNFVDLQILDLNENQQLQTIGPLQFCTQLTELNISETRVSDIWPLRFLKNLTRLEMPQTQVVDLHPLQHLNKLETIYAFISCIIDVSPLSKLTLLDSLEFKIQQNYQCRNPQAPLEFSKIQLRRSRSSDNRRAHVLQQNTQSSQFPQVVQKNIKREQSLKDQRVDDSPERINQVKNKRADPGYEHEN</sequence>
<evidence type="ECO:0000256" key="1">
    <source>
        <dbReference type="ARBA" id="ARBA00022614"/>
    </source>
</evidence>
<comment type="caution">
    <text evidence="4">The sequence shown here is derived from an EMBL/GenBank/DDBJ whole genome shotgun (WGS) entry which is preliminary data.</text>
</comment>
<dbReference type="EMBL" id="CATOUU010000889">
    <property type="protein sequence ID" value="CAI9957481.1"/>
    <property type="molecule type" value="Genomic_DNA"/>
</dbReference>
<name>A0AA86QE20_9EUKA</name>
<dbReference type="PRINTS" id="PR00019">
    <property type="entry name" value="LEURICHRPT"/>
</dbReference>
<organism evidence="4">
    <name type="scientific">Hexamita inflata</name>
    <dbReference type="NCBI Taxonomy" id="28002"/>
    <lineage>
        <taxon>Eukaryota</taxon>
        <taxon>Metamonada</taxon>
        <taxon>Diplomonadida</taxon>
        <taxon>Hexamitidae</taxon>
        <taxon>Hexamitinae</taxon>
        <taxon>Hexamita</taxon>
    </lineage>
</organism>
<dbReference type="AlphaFoldDB" id="A0AA86QE20"/>
<dbReference type="Proteomes" id="UP001642409">
    <property type="component" value="Unassembled WGS sequence"/>
</dbReference>
<dbReference type="InterPro" id="IPR050836">
    <property type="entry name" value="SDS22/Internalin_LRR"/>
</dbReference>
<reference evidence="4" key="1">
    <citation type="submission" date="2023-06" db="EMBL/GenBank/DDBJ databases">
        <authorList>
            <person name="Kurt Z."/>
        </authorList>
    </citation>
    <scope>NUCLEOTIDE SEQUENCE</scope>
</reference>
<dbReference type="SMART" id="SM00365">
    <property type="entry name" value="LRR_SD22"/>
    <property type="match status" value="4"/>
</dbReference>
<evidence type="ECO:0000256" key="3">
    <source>
        <dbReference type="SAM" id="MobiDB-lite"/>
    </source>
</evidence>
<gene>
    <name evidence="5" type="ORF">HINF_LOCUS19184</name>
    <name evidence="4" type="ORF">HINF_LOCUS45126</name>
</gene>
<dbReference type="PANTHER" id="PTHR46652">
    <property type="entry name" value="LEUCINE-RICH REPEAT AND IQ DOMAIN-CONTAINING PROTEIN 1-RELATED"/>
    <property type="match status" value="1"/>
</dbReference>
<accession>A0AA86QE20</accession>
<dbReference type="InterPro" id="IPR025875">
    <property type="entry name" value="Leu-rich_rpt_4"/>
</dbReference>
<dbReference type="Gene3D" id="3.80.10.10">
    <property type="entry name" value="Ribonuclease Inhibitor"/>
    <property type="match status" value="2"/>
</dbReference>
<evidence type="ECO:0000313" key="5">
    <source>
        <dbReference type="EMBL" id="CAL6005058.1"/>
    </source>
</evidence>
<protein>
    <submittedName>
        <fullName evidence="4">Partial</fullName>
    </submittedName>
</protein>
<dbReference type="InterPro" id="IPR003591">
    <property type="entry name" value="Leu-rich_rpt_typical-subtyp"/>
</dbReference>
<dbReference type="PROSITE" id="PS51450">
    <property type="entry name" value="LRR"/>
    <property type="match status" value="3"/>
</dbReference>
<proteinExistence type="predicted"/>
<keyword evidence="1" id="KW-0433">Leucine-rich repeat</keyword>
<dbReference type="EMBL" id="CAXDID020000050">
    <property type="protein sequence ID" value="CAL6005058.1"/>
    <property type="molecule type" value="Genomic_DNA"/>
</dbReference>
<dbReference type="Pfam" id="PF12799">
    <property type="entry name" value="LRR_4"/>
    <property type="match status" value="1"/>
</dbReference>
<dbReference type="PANTHER" id="PTHR46652:SF3">
    <property type="entry name" value="LEUCINE-RICH REPEAT-CONTAINING PROTEIN 9"/>
    <property type="match status" value="1"/>
</dbReference>
<dbReference type="SUPFAM" id="SSF52058">
    <property type="entry name" value="L domain-like"/>
    <property type="match status" value="1"/>
</dbReference>
<dbReference type="InterPro" id="IPR032675">
    <property type="entry name" value="LRR_dom_sf"/>
</dbReference>
<feature type="compositionally biased region" description="Basic and acidic residues" evidence="3">
    <location>
        <begin position="387"/>
        <end position="397"/>
    </location>
</feature>
<dbReference type="InterPro" id="IPR001611">
    <property type="entry name" value="Leu-rich_rpt"/>
</dbReference>
<reference evidence="5 6" key="2">
    <citation type="submission" date="2024-07" db="EMBL/GenBank/DDBJ databases">
        <authorList>
            <person name="Akdeniz Z."/>
        </authorList>
    </citation>
    <scope>NUCLEOTIDE SEQUENCE [LARGE SCALE GENOMIC DNA]</scope>
</reference>
<dbReference type="SMART" id="SM00369">
    <property type="entry name" value="LRR_TYP"/>
    <property type="match status" value="3"/>
</dbReference>
<feature type="region of interest" description="Disordered" evidence="3">
    <location>
        <begin position="366"/>
        <end position="397"/>
    </location>
</feature>
<evidence type="ECO:0000313" key="6">
    <source>
        <dbReference type="Proteomes" id="UP001642409"/>
    </source>
</evidence>